<feature type="transmembrane region" description="Helical" evidence="10">
    <location>
        <begin position="65"/>
        <end position="83"/>
    </location>
</feature>
<dbReference type="InterPro" id="IPR036890">
    <property type="entry name" value="HATPase_C_sf"/>
</dbReference>
<feature type="transmembrane region" description="Helical" evidence="10">
    <location>
        <begin position="118"/>
        <end position="136"/>
    </location>
</feature>
<dbReference type="PANTHER" id="PTHR24421:SF10">
    <property type="entry name" value="NITRATE_NITRITE SENSOR PROTEIN NARQ"/>
    <property type="match status" value="1"/>
</dbReference>
<feature type="transmembrane region" description="Helical" evidence="10">
    <location>
        <begin position="14"/>
        <end position="35"/>
    </location>
</feature>
<dbReference type="Proteomes" id="UP001500839">
    <property type="component" value="Unassembled WGS sequence"/>
</dbReference>
<evidence type="ECO:0000259" key="12">
    <source>
        <dbReference type="Pfam" id="PF23539"/>
    </source>
</evidence>
<feature type="transmembrane region" description="Helical" evidence="10">
    <location>
        <begin position="95"/>
        <end position="111"/>
    </location>
</feature>
<comment type="caution">
    <text evidence="13">The sequence shown here is derived from an EMBL/GenBank/DDBJ whole genome shotgun (WGS) entry which is preliminary data.</text>
</comment>
<dbReference type="PANTHER" id="PTHR24421">
    <property type="entry name" value="NITRATE/NITRITE SENSOR PROTEIN NARX-RELATED"/>
    <property type="match status" value="1"/>
</dbReference>
<dbReference type="InterPro" id="IPR050482">
    <property type="entry name" value="Sensor_HK_TwoCompSys"/>
</dbReference>
<keyword evidence="4" id="KW-0808">Transferase</keyword>
<reference evidence="14" key="1">
    <citation type="journal article" date="2019" name="Int. J. Syst. Evol. Microbiol.">
        <title>The Global Catalogue of Microorganisms (GCM) 10K type strain sequencing project: providing services to taxonomists for standard genome sequencing and annotation.</title>
        <authorList>
            <consortium name="The Broad Institute Genomics Platform"/>
            <consortium name="The Broad Institute Genome Sequencing Center for Infectious Disease"/>
            <person name="Wu L."/>
            <person name="Ma J."/>
        </authorList>
    </citation>
    <scope>NUCLEOTIDE SEQUENCE [LARGE SCALE GENOMIC DNA]</scope>
    <source>
        <strain evidence="14">JCM 18542</strain>
    </source>
</reference>
<dbReference type="Gene3D" id="1.20.5.1930">
    <property type="match status" value="1"/>
</dbReference>
<sequence>MPLDPDTATGRRRVLAVDVVLAAVLLIATLFLAAAQQSSTGGAVALVLASCAVGSLALRRLRPDATAAVIGVCGIAVLGLYLAEADGSATNEYSGAVQGMLLATLAGLYAVSAYGRPLLALVALGVALAGGLTFTVTSVQADEDRIRLITMNVVVVSVLLSGVCSMGRVRRSRLREVRILAERNLALQAEKDVSEERAAAAERNRIAREMHDIVAHSLSAVIAQADGGRYAVVADPEAGRRALEVVAATSRDALSDMRGLLGVLRGDESDDGRAPLGVRDIPALVDAERVHRADVEFTESGDLGQLPPSLGLAVYRIVQEALTNARLHGAPGNRTRVSVSGEGGLLTVIVEDTAPAGWASRTSSPIPRGGRGILGMRERAAIHGGTLDACGTANGFRVAAVIPVPEEHAARPGSARAVGADEVEEEAGRARATTWRSESR</sequence>
<evidence type="ECO:0000256" key="3">
    <source>
        <dbReference type="ARBA" id="ARBA00022553"/>
    </source>
</evidence>
<dbReference type="EMBL" id="BAABKQ010000001">
    <property type="protein sequence ID" value="GAA4821730.1"/>
    <property type="molecule type" value="Genomic_DNA"/>
</dbReference>
<keyword evidence="6" id="KW-0418">Kinase</keyword>
<comment type="catalytic activity">
    <reaction evidence="1">
        <text>ATP + protein L-histidine = ADP + protein N-phospho-L-histidine.</text>
        <dbReference type="EC" id="2.7.13.3"/>
    </reaction>
</comment>
<dbReference type="SUPFAM" id="SSF55874">
    <property type="entry name" value="ATPase domain of HSP90 chaperone/DNA topoisomerase II/histidine kinase"/>
    <property type="match status" value="1"/>
</dbReference>
<dbReference type="InterPro" id="IPR011712">
    <property type="entry name" value="Sig_transdc_His_kin_sub3_dim/P"/>
</dbReference>
<keyword evidence="5" id="KW-0547">Nucleotide-binding</keyword>
<dbReference type="EC" id="2.7.13.3" evidence="2"/>
<proteinExistence type="predicted"/>
<evidence type="ECO:0000256" key="8">
    <source>
        <dbReference type="ARBA" id="ARBA00023012"/>
    </source>
</evidence>
<evidence type="ECO:0000256" key="9">
    <source>
        <dbReference type="SAM" id="MobiDB-lite"/>
    </source>
</evidence>
<evidence type="ECO:0000259" key="11">
    <source>
        <dbReference type="Pfam" id="PF07730"/>
    </source>
</evidence>
<feature type="region of interest" description="Disordered" evidence="9">
    <location>
        <begin position="409"/>
        <end position="440"/>
    </location>
</feature>
<feature type="domain" description="Signal transduction histidine kinase subgroup 3 dimerisation and phosphoacceptor" evidence="11">
    <location>
        <begin position="202"/>
        <end position="267"/>
    </location>
</feature>
<name>A0ABP9CZK8_9ACTN</name>
<feature type="transmembrane region" description="Helical" evidence="10">
    <location>
        <begin position="41"/>
        <end position="58"/>
    </location>
</feature>
<organism evidence="13 14">
    <name type="scientific">Tomitella cavernea</name>
    <dbReference type="NCBI Taxonomy" id="1387982"/>
    <lineage>
        <taxon>Bacteria</taxon>
        <taxon>Bacillati</taxon>
        <taxon>Actinomycetota</taxon>
        <taxon>Actinomycetes</taxon>
        <taxon>Mycobacteriales</taxon>
        <taxon>Tomitella</taxon>
    </lineage>
</organism>
<evidence type="ECO:0000256" key="7">
    <source>
        <dbReference type="ARBA" id="ARBA00022840"/>
    </source>
</evidence>
<protein>
    <recommendedName>
        <fullName evidence="2">histidine kinase</fullName>
        <ecNumber evidence="2">2.7.13.3</ecNumber>
    </recommendedName>
</protein>
<keyword evidence="10" id="KW-0812">Transmembrane</keyword>
<keyword evidence="10" id="KW-0472">Membrane</keyword>
<keyword evidence="7" id="KW-0067">ATP-binding</keyword>
<evidence type="ECO:0000256" key="10">
    <source>
        <dbReference type="SAM" id="Phobius"/>
    </source>
</evidence>
<dbReference type="CDD" id="cd16917">
    <property type="entry name" value="HATPase_UhpB-NarQ-NarX-like"/>
    <property type="match status" value="1"/>
</dbReference>
<keyword evidence="14" id="KW-1185">Reference proteome</keyword>
<evidence type="ECO:0000256" key="2">
    <source>
        <dbReference type="ARBA" id="ARBA00012438"/>
    </source>
</evidence>
<keyword evidence="8" id="KW-0902">Two-component regulatory system</keyword>
<keyword evidence="3" id="KW-0597">Phosphoprotein</keyword>
<accession>A0ABP9CZK8</accession>
<gene>
    <name evidence="13" type="ORF">GCM10023353_32590</name>
</gene>
<keyword evidence="10" id="KW-1133">Transmembrane helix</keyword>
<evidence type="ECO:0000256" key="1">
    <source>
        <dbReference type="ARBA" id="ARBA00000085"/>
    </source>
</evidence>
<evidence type="ECO:0000313" key="13">
    <source>
        <dbReference type="EMBL" id="GAA4821730.1"/>
    </source>
</evidence>
<dbReference type="Pfam" id="PF07730">
    <property type="entry name" value="HisKA_3"/>
    <property type="match status" value="1"/>
</dbReference>
<dbReference type="InterPro" id="IPR055558">
    <property type="entry name" value="DUF7134"/>
</dbReference>
<feature type="transmembrane region" description="Helical" evidence="10">
    <location>
        <begin position="148"/>
        <end position="169"/>
    </location>
</feature>
<evidence type="ECO:0000256" key="5">
    <source>
        <dbReference type="ARBA" id="ARBA00022741"/>
    </source>
</evidence>
<evidence type="ECO:0000313" key="14">
    <source>
        <dbReference type="Proteomes" id="UP001500839"/>
    </source>
</evidence>
<evidence type="ECO:0000256" key="4">
    <source>
        <dbReference type="ARBA" id="ARBA00022679"/>
    </source>
</evidence>
<dbReference type="Gene3D" id="3.30.565.10">
    <property type="entry name" value="Histidine kinase-like ATPase, C-terminal domain"/>
    <property type="match status" value="1"/>
</dbReference>
<dbReference type="Pfam" id="PF23539">
    <property type="entry name" value="DUF7134"/>
    <property type="match status" value="1"/>
</dbReference>
<evidence type="ECO:0000256" key="6">
    <source>
        <dbReference type="ARBA" id="ARBA00022777"/>
    </source>
</evidence>
<feature type="domain" description="DUF7134" evidence="12">
    <location>
        <begin position="10"/>
        <end position="173"/>
    </location>
</feature>